<evidence type="ECO:0000256" key="1">
    <source>
        <dbReference type="SAM" id="MobiDB-lite"/>
    </source>
</evidence>
<proteinExistence type="predicted"/>
<comment type="caution">
    <text evidence="4">The sequence shown here is derived from an EMBL/GenBank/DDBJ whole genome shotgun (WGS) entry which is preliminary data.</text>
</comment>
<sequence>MGRRNGGYGGYRGRRTFHDMLKWVAAVLAALVVVLVGVLVFGQRYLVFRDQGVRLELPFFHQKDDQKPDPGDVSLEVRPQGDQSGEDQSAQKPGADETEALRAVELPLSAVQDGTAQSRLEQAGANALILEMKDRQGDLAWRSGESLAARVSSGDETINGALEDWNRGDVYTIARVCAFRDNTVPYQNNSVALKASYGNWRDELGLRWLNPDSEKARSYLIGLCRELAQLGFDEIMLDQCWFPTQGKLDQIVKNGSYADGRFAESVEDLFAQLSQAVEPYGTRLSIRLPEDYQGAAATGGLSEKCLEKDIQRIWTIPEAGETGAELAQRLGLANAREKLAVLTGQFAPEGPEAQGIIDEN</sequence>
<accession>A0A8J6J3B9</accession>
<dbReference type="Pfam" id="PF13200">
    <property type="entry name" value="DUF4015"/>
    <property type="match status" value="1"/>
</dbReference>
<dbReference type="RefSeq" id="WP_186877895.1">
    <property type="nucleotide sequence ID" value="NZ_JACOPN010000002.1"/>
</dbReference>
<dbReference type="EMBL" id="JACOPN010000002">
    <property type="protein sequence ID" value="MBC5716456.1"/>
    <property type="molecule type" value="Genomic_DNA"/>
</dbReference>
<dbReference type="AlphaFoldDB" id="A0A8J6J3B9"/>
<feature type="transmembrane region" description="Helical" evidence="2">
    <location>
        <begin position="21"/>
        <end position="41"/>
    </location>
</feature>
<dbReference type="InterPro" id="IPR025275">
    <property type="entry name" value="DUF4015"/>
</dbReference>
<keyword evidence="2" id="KW-0812">Transmembrane</keyword>
<feature type="compositionally biased region" description="Polar residues" evidence="1">
    <location>
        <begin position="81"/>
        <end position="91"/>
    </location>
</feature>
<reference evidence="4" key="1">
    <citation type="submission" date="2020-08" db="EMBL/GenBank/DDBJ databases">
        <title>Genome public.</title>
        <authorList>
            <person name="Liu C."/>
            <person name="Sun Q."/>
        </authorList>
    </citation>
    <scope>NUCLEOTIDE SEQUENCE</scope>
    <source>
        <strain evidence="4">BX5</strain>
    </source>
</reference>
<feature type="region of interest" description="Disordered" evidence="1">
    <location>
        <begin position="62"/>
        <end position="97"/>
    </location>
</feature>
<dbReference type="Proteomes" id="UP000602260">
    <property type="component" value="Unassembled WGS sequence"/>
</dbReference>
<evidence type="ECO:0000313" key="5">
    <source>
        <dbReference type="Proteomes" id="UP000602260"/>
    </source>
</evidence>
<feature type="domain" description="DUF4015" evidence="3">
    <location>
        <begin position="122"/>
        <end position="286"/>
    </location>
</feature>
<name>A0A8J6J3B9_9FIRM</name>
<organism evidence="4 5">
    <name type="scientific">Flintibacter faecis</name>
    <dbReference type="NCBI Taxonomy" id="2763047"/>
    <lineage>
        <taxon>Bacteria</taxon>
        <taxon>Bacillati</taxon>
        <taxon>Bacillota</taxon>
        <taxon>Clostridia</taxon>
        <taxon>Eubacteriales</taxon>
        <taxon>Flintibacter</taxon>
    </lineage>
</organism>
<gene>
    <name evidence="4" type="ORF">H8S55_03815</name>
</gene>
<keyword evidence="2" id="KW-0472">Membrane</keyword>
<dbReference type="SUPFAM" id="SSF51445">
    <property type="entry name" value="(Trans)glycosidases"/>
    <property type="match status" value="1"/>
</dbReference>
<evidence type="ECO:0000259" key="3">
    <source>
        <dbReference type="Pfam" id="PF13200"/>
    </source>
</evidence>
<keyword evidence="5" id="KW-1185">Reference proteome</keyword>
<protein>
    <recommendedName>
        <fullName evidence="3">DUF4015 domain-containing protein</fullName>
    </recommendedName>
</protein>
<keyword evidence="2" id="KW-1133">Transmembrane helix</keyword>
<evidence type="ECO:0000256" key="2">
    <source>
        <dbReference type="SAM" id="Phobius"/>
    </source>
</evidence>
<dbReference type="InterPro" id="IPR017853">
    <property type="entry name" value="GH"/>
</dbReference>
<evidence type="ECO:0000313" key="4">
    <source>
        <dbReference type="EMBL" id="MBC5716456.1"/>
    </source>
</evidence>